<protein>
    <submittedName>
        <fullName evidence="1">Uncharacterized protein</fullName>
    </submittedName>
</protein>
<dbReference type="Proteomes" id="UP000828390">
    <property type="component" value="Unassembled WGS sequence"/>
</dbReference>
<accession>A0A9D4BQB3</accession>
<dbReference type="EMBL" id="JAIWYP010000014">
    <property type="protein sequence ID" value="KAH3712516.1"/>
    <property type="molecule type" value="Genomic_DNA"/>
</dbReference>
<evidence type="ECO:0000313" key="1">
    <source>
        <dbReference type="EMBL" id="KAH3712516.1"/>
    </source>
</evidence>
<dbReference type="AlphaFoldDB" id="A0A9D4BQB3"/>
<reference evidence="1" key="2">
    <citation type="submission" date="2020-11" db="EMBL/GenBank/DDBJ databases">
        <authorList>
            <person name="McCartney M.A."/>
            <person name="Auch B."/>
            <person name="Kono T."/>
            <person name="Mallez S."/>
            <person name="Becker A."/>
            <person name="Gohl D.M."/>
            <person name="Silverstein K.A.T."/>
            <person name="Koren S."/>
            <person name="Bechman K.B."/>
            <person name="Herman A."/>
            <person name="Abrahante J.E."/>
            <person name="Garbe J."/>
        </authorList>
    </citation>
    <scope>NUCLEOTIDE SEQUENCE</scope>
    <source>
        <strain evidence="1">Duluth1</strain>
        <tissue evidence="1">Whole animal</tissue>
    </source>
</reference>
<evidence type="ECO:0000313" key="2">
    <source>
        <dbReference type="Proteomes" id="UP000828390"/>
    </source>
</evidence>
<reference evidence="1" key="1">
    <citation type="journal article" date="2019" name="bioRxiv">
        <title>The Genome of the Zebra Mussel, Dreissena polymorpha: A Resource for Invasive Species Research.</title>
        <authorList>
            <person name="McCartney M.A."/>
            <person name="Auch B."/>
            <person name="Kono T."/>
            <person name="Mallez S."/>
            <person name="Zhang Y."/>
            <person name="Obille A."/>
            <person name="Becker A."/>
            <person name="Abrahante J.E."/>
            <person name="Garbe J."/>
            <person name="Badalamenti J.P."/>
            <person name="Herman A."/>
            <person name="Mangelson H."/>
            <person name="Liachko I."/>
            <person name="Sullivan S."/>
            <person name="Sone E.D."/>
            <person name="Koren S."/>
            <person name="Silverstein K.A.T."/>
            <person name="Beckman K.B."/>
            <person name="Gohl D.M."/>
        </authorList>
    </citation>
    <scope>NUCLEOTIDE SEQUENCE</scope>
    <source>
        <strain evidence="1">Duluth1</strain>
        <tissue evidence="1">Whole animal</tissue>
    </source>
</reference>
<proteinExistence type="predicted"/>
<keyword evidence="2" id="KW-1185">Reference proteome</keyword>
<gene>
    <name evidence="1" type="ORF">DPMN_072267</name>
</gene>
<name>A0A9D4BQB3_DREPO</name>
<sequence length="58" mass="6120">MAAAGWGGWKDSSWWGGVVRAAAGGGVEANAECLQVKYIRDYADGHRPQQTCTIDHGG</sequence>
<organism evidence="1 2">
    <name type="scientific">Dreissena polymorpha</name>
    <name type="common">Zebra mussel</name>
    <name type="synonym">Mytilus polymorpha</name>
    <dbReference type="NCBI Taxonomy" id="45954"/>
    <lineage>
        <taxon>Eukaryota</taxon>
        <taxon>Metazoa</taxon>
        <taxon>Spiralia</taxon>
        <taxon>Lophotrochozoa</taxon>
        <taxon>Mollusca</taxon>
        <taxon>Bivalvia</taxon>
        <taxon>Autobranchia</taxon>
        <taxon>Heteroconchia</taxon>
        <taxon>Euheterodonta</taxon>
        <taxon>Imparidentia</taxon>
        <taxon>Neoheterodontei</taxon>
        <taxon>Myida</taxon>
        <taxon>Dreissenoidea</taxon>
        <taxon>Dreissenidae</taxon>
        <taxon>Dreissena</taxon>
    </lineage>
</organism>
<comment type="caution">
    <text evidence="1">The sequence shown here is derived from an EMBL/GenBank/DDBJ whole genome shotgun (WGS) entry which is preliminary data.</text>
</comment>